<keyword evidence="5" id="KW-0012">Acyltransferase</keyword>
<evidence type="ECO:0000256" key="5">
    <source>
        <dbReference type="ARBA" id="ARBA00023315"/>
    </source>
</evidence>
<dbReference type="CDD" id="cd04301">
    <property type="entry name" value="NAT_SF"/>
    <property type="match status" value="1"/>
</dbReference>
<dbReference type="Proteomes" id="UP000008385">
    <property type="component" value="Chromosome"/>
</dbReference>
<dbReference type="PROSITE" id="PS51819">
    <property type="entry name" value="VOC"/>
    <property type="match status" value="1"/>
</dbReference>
<keyword evidence="9" id="KW-1185">Reference proteome</keyword>
<evidence type="ECO:0000259" key="7">
    <source>
        <dbReference type="PROSITE" id="PS51819"/>
    </source>
</evidence>
<accession>F5Y3D9</accession>
<dbReference type="InterPro" id="IPR000182">
    <property type="entry name" value="GNAT_dom"/>
</dbReference>
<keyword evidence="4" id="KW-0046">Antibiotic resistance</keyword>
<dbReference type="HOGENOM" id="CLU_868548_0_0_4"/>
<dbReference type="Gene3D" id="3.40.630.30">
    <property type="match status" value="1"/>
</dbReference>
<dbReference type="SUPFAM" id="SSF55729">
    <property type="entry name" value="Acyl-CoA N-acyltransferases (Nat)"/>
    <property type="match status" value="1"/>
</dbReference>
<dbReference type="GO" id="GO:0046677">
    <property type="term" value="P:response to antibiotic"/>
    <property type="evidence" value="ECO:0007669"/>
    <property type="project" value="UniProtKB-KW"/>
</dbReference>
<reference evidence="8 9" key="2">
    <citation type="journal article" date="2011" name="PLoS ONE">
        <title>The Cyst-Dividing Bacterium Ramlibacter tataouinensis TTB310 Genome Reveals a Well-Stocked Toolbox for Adaptation to a Desert Environment.</title>
        <authorList>
            <person name="De Luca G."/>
            <person name="Barakat M."/>
            <person name="Ortet P."/>
            <person name="Fochesato S."/>
            <person name="Jourlin-Castelli C."/>
            <person name="Ansaldi M."/>
            <person name="Py B."/>
            <person name="Fichant G."/>
            <person name="Coutinho P.M."/>
            <person name="Voulhoux R."/>
            <person name="Bastien O."/>
            <person name="Marechal E."/>
            <person name="Henrissat B."/>
            <person name="Quentin Y."/>
            <person name="Noirot P."/>
            <person name="Filloux A."/>
            <person name="Mejean V."/>
            <person name="Dubow M.S."/>
            <person name="Barras F."/>
            <person name="Barbe V."/>
            <person name="Weissenbach J."/>
            <person name="Mihalcescu I."/>
            <person name="Vermeglio A."/>
            <person name="Achouak W."/>
            <person name="Heulin T."/>
        </authorList>
    </citation>
    <scope>NUCLEOTIDE SEQUENCE [LARGE SCALE GENOMIC DNA]</scope>
    <source>
        <strain evidence="9">ATCC BAA-407 / DSM 14655 / LMG 21543 / TTB310</strain>
    </source>
</reference>
<evidence type="ECO:0000256" key="1">
    <source>
        <dbReference type="ARBA" id="ARBA00011051"/>
    </source>
</evidence>
<evidence type="ECO:0000256" key="2">
    <source>
        <dbReference type="ARBA" id="ARBA00021572"/>
    </source>
</evidence>
<evidence type="ECO:0000259" key="6">
    <source>
        <dbReference type="PROSITE" id="PS51186"/>
    </source>
</evidence>
<dbReference type="PANTHER" id="PTHR43877">
    <property type="entry name" value="AMINOALKYLPHOSPHONATE N-ACETYLTRANSFERASE-RELATED-RELATED"/>
    <property type="match status" value="1"/>
</dbReference>
<dbReference type="Pfam" id="PF19581">
    <property type="entry name" value="Glyoxalase_7"/>
    <property type="match status" value="1"/>
</dbReference>
<dbReference type="eggNOG" id="COG0346">
    <property type="taxonomic scope" value="Bacteria"/>
</dbReference>
<dbReference type="EMBL" id="CP000245">
    <property type="protein sequence ID" value="AEG91226.1"/>
    <property type="molecule type" value="Genomic_DNA"/>
</dbReference>
<dbReference type="InterPro" id="IPR029068">
    <property type="entry name" value="Glyas_Bleomycin-R_OHBP_Dase"/>
</dbReference>
<evidence type="ECO:0000256" key="4">
    <source>
        <dbReference type="ARBA" id="ARBA00023251"/>
    </source>
</evidence>
<reference evidence="9" key="1">
    <citation type="submission" date="2006-01" db="EMBL/GenBank/DDBJ databases">
        <title>Genome of the cyst-dividing bacterium Ramlibacter tataouinensis.</title>
        <authorList>
            <person name="Barakat M."/>
            <person name="Ortet P."/>
            <person name="De Luca G."/>
            <person name="Jourlin-Castelli C."/>
            <person name="Ansaldi M."/>
            <person name="Py B."/>
            <person name="Fichant G."/>
            <person name="Coutinho P."/>
            <person name="Voulhoux R."/>
            <person name="Bastien O."/>
            <person name="Roy S."/>
            <person name="Marechal E."/>
            <person name="Henrissat B."/>
            <person name="Quentin Y."/>
            <person name="Noirot P."/>
            <person name="Filloux A."/>
            <person name="Mejean V."/>
            <person name="DuBow M."/>
            <person name="Barras F."/>
            <person name="Heulin T."/>
        </authorList>
    </citation>
    <scope>NUCLEOTIDE SEQUENCE [LARGE SCALE GENOMIC DNA]</scope>
    <source>
        <strain evidence="9">ATCC BAA-407 / DSM 14655 / LMG 21543 / TTB310</strain>
    </source>
</reference>
<comment type="similarity">
    <text evidence="1">Belongs to the bleomycin resistance protein family.</text>
</comment>
<name>F5Y3D9_RAMTT</name>
<dbReference type="PANTHER" id="PTHR43877:SF2">
    <property type="entry name" value="AMINOALKYLPHOSPHONATE N-ACETYLTRANSFERASE-RELATED"/>
    <property type="match status" value="1"/>
</dbReference>
<evidence type="ECO:0000313" key="9">
    <source>
        <dbReference type="Proteomes" id="UP000008385"/>
    </source>
</evidence>
<dbReference type="CDD" id="cd08349">
    <property type="entry name" value="BLMA_like"/>
    <property type="match status" value="1"/>
</dbReference>
<gene>
    <name evidence="8" type="ordered locus">Rta_01620</name>
</gene>
<dbReference type="InterPro" id="IPR000335">
    <property type="entry name" value="Bleomycin-R"/>
</dbReference>
<dbReference type="AlphaFoldDB" id="F5Y3D9"/>
<dbReference type="SUPFAM" id="SSF54593">
    <property type="entry name" value="Glyoxalase/Bleomycin resistance protein/Dihydroxybiphenyl dioxygenase"/>
    <property type="match status" value="1"/>
</dbReference>
<feature type="domain" description="N-acetyltransferase" evidence="6">
    <location>
        <begin position="1"/>
        <end position="140"/>
    </location>
</feature>
<dbReference type="InterPro" id="IPR050832">
    <property type="entry name" value="Bact_Acetyltransf"/>
</dbReference>
<dbReference type="PATRIC" id="fig|365046.3.peg.168"/>
<keyword evidence="3 8" id="KW-0808">Transferase</keyword>
<proteinExistence type="inferred from homology"/>
<organism evidence="8 9">
    <name type="scientific">Ramlibacter tataouinensis (strain ATCC BAA-407 / DSM 14655 / LMG 21543 / TTB310)</name>
    <dbReference type="NCBI Taxonomy" id="365046"/>
    <lineage>
        <taxon>Bacteria</taxon>
        <taxon>Pseudomonadati</taxon>
        <taxon>Pseudomonadota</taxon>
        <taxon>Betaproteobacteria</taxon>
        <taxon>Burkholderiales</taxon>
        <taxon>Comamonadaceae</taxon>
        <taxon>Ramlibacter</taxon>
    </lineage>
</organism>
<dbReference type="KEGG" id="rta:Rta_01620"/>
<dbReference type="GO" id="GO:0016747">
    <property type="term" value="F:acyltransferase activity, transferring groups other than amino-acyl groups"/>
    <property type="evidence" value="ECO:0007669"/>
    <property type="project" value="InterPro"/>
</dbReference>
<dbReference type="InterPro" id="IPR016181">
    <property type="entry name" value="Acyl_CoA_acyltransferase"/>
</dbReference>
<dbReference type="NCBIfam" id="NF002959">
    <property type="entry name" value="PRK03624.1"/>
    <property type="match status" value="1"/>
</dbReference>
<sequence>MQVRPFLESDEAAVIALWQACGLTRPWNDPARDIARKLAVQRELFLVGEADGELVASAMAGWDGHRGWVNYLAVAPSRRGRGHGRQLMQEVESRLRERGCPKLNLQVRSTNGEVIAFYRHLGYLEDEALSLGKRLIEDGPKPAQAPGGALRPPVPLLRIFDEARARQFYVDFLGFRVDWEHRFGPGLPLYLQVSRAACVLHLSEHHGDATPGSALRIGVEDLDALQAHLLAQQVSFARPAVQDQPWGRDMALHDPFGNRLVFTARS</sequence>
<protein>
    <recommendedName>
        <fullName evidence="2">Bleomycin resistance protein</fullName>
    </recommendedName>
</protein>
<dbReference type="Gene3D" id="3.10.180.10">
    <property type="entry name" value="2,3-Dihydroxybiphenyl 1,2-Dioxygenase, domain 1"/>
    <property type="match status" value="1"/>
</dbReference>
<evidence type="ECO:0000256" key="3">
    <source>
        <dbReference type="ARBA" id="ARBA00022679"/>
    </source>
</evidence>
<dbReference type="PROSITE" id="PS51186">
    <property type="entry name" value="GNAT"/>
    <property type="match status" value="1"/>
</dbReference>
<evidence type="ECO:0000313" key="8">
    <source>
        <dbReference type="EMBL" id="AEG91226.1"/>
    </source>
</evidence>
<dbReference type="STRING" id="365046.Rta_01620"/>
<dbReference type="eggNOG" id="COG0456">
    <property type="taxonomic scope" value="Bacteria"/>
</dbReference>
<dbReference type="Pfam" id="PF00583">
    <property type="entry name" value="Acetyltransf_1"/>
    <property type="match status" value="1"/>
</dbReference>
<feature type="domain" description="VOC" evidence="7">
    <location>
        <begin position="151"/>
        <end position="265"/>
    </location>
</feature>
<dbReference type="InterPro" id="IPR037523">
    <property type="entry name" value="VOC_core"/>
</dbReference>